<organism evidence="1">
    <name type="scientific">Anguilla anguilla</name>
    <name type="common">European freshwater eel</name>
    <name type="synonym">Muraena anguilla</name>
    <dbReference type="NCBI Taxonomy" id="7936"/>
    <lineage>
        <taxon>Eukaryota</taxon>
        <taxon>Metazoa</taxon>
        <taxon>Chordata</taxon>
        <taxon>Craniata</taxon>
        <taxon>Vertebrata</taxon>
        <taxon>Euteleostomi</taxon>
        <taxon>Actinopterygii</taxon>
        <taxon>Neopterygii</taxon>
        <taxon>Teleostei</taxon>
        <taxon>Anguilliformes</taxon>
        <taxon>Anguillidae</taxon>
        <taxon>Anguilla</taxon>
    </lineage>
</organism>
<name>A0A0E9R287_ANGAN</name>
<protein>
    <submittedName>
        <fullName evidence="1">Uncharacterized protein</fullName>
    </submittedName>
</protein>
<evidence type="ECO:0000313" key="1">
    <source>
        <dbReference type="EMBL" id="JAH23266.1"/>
    </source>
</evidence>
<reference evidence="1" key="2">
    <citation type="journal article" date="2015" name="Fish Shellfish Immunol.">
        <title>Early steps in the European eel (Anguilla anguilla)-Vibrio vulnificus interaction in the gills: Role of the RtxA13 toxin.</title>
        <authorList>
            <person name="Callol A."/>
            <person name="Pajuelo D."/>
            <person name="Ebbesson L."/>
            <person name="Teles M."/>
            <person name="MacKenzie S."/>
            <person name="Amaro C."/>
        </authorList>
    </citation>
    <scope>NUCLEOTIDE SEQUENCE</scope>
</reference>
<proteinExistence type="predicted"/>
<reference evidence="1" key="1">
    <citation type="submission" date="2014-11" db="EMBL/GenBank/DDBJ databases">
        <authorList>
            <person name="Amaro Gonzalez C."/>
        </authorList>
    </citation>
    <scope>NUCLEOTIDE SEQUENCE</scope>
</reference>
<sequence>MKDSDRLNQKR</sequence>
<accession>A0A0E9R287</accession>
<dbReference type="EMBL" id="GBXM01085311">
    <property type="protein sequence ID" value="JAH23266.1"/>
    <property type="molecule type" value="Transcribed_RNA"/>
</dbReference>